<dbReference type="Pfam" id="PF04972">
    <property type="entry name" value="BON"/>
    <property type="match status" value="2"/>
</dbReference>
<protein>
    <submittedName>
        <fullName evidence="4">Osmotically-inducible protein OsmY</fullName>
    </submittedName>
</protein>
<dbReference type="EMBL" id="SMCP01000001">
    <property type="protein sequence ID" value="TCV89751.1"/>
    <property type="molecule type" value="Genomic_DNA"/>
</dbReference>
<organism evidence="4 5">
    <name type="scientific">Testudinibacter aquarius</name>
    <dbReference type="NCBI Taxonomy" id="1524974"/>
    <lineage>
        <taxon>Bacteria</taxon>
        <taxon>Pseudomonadati</taxon>
        <taxon>Pseudomonadota</taxon>
        <taxon>Gammaproteobacteria</taxon>
        <taxon>Pasteurellales</taxon>
        <taxon>Pasteurellaceae</taxon>
        <taxon>Testudinibacter</taxon>
    </lineage>
</organism>
<feature type="signal peptide" evidence="2">
    <location>
        <begin position="1"/>
        <end position="29"/>
    </location>
</feature>
<dbReference type="InterPro" id="IPR014004">
    <property type="entry name" value="Transpt-assoc_nodulatn_dom_bac"/>
</dbReference>
<comment type="caution">
    <text evidence="4">The sequence shown here is derived from an EMBL/GenBank/DDBJ whole genome shotgun (WGS) entry which is preliminary data.</text>
</comment>
<dbReference type="PANTHER" id="PTHR34606:SF4">
    <property type="entry name" value="OUTER MEMBRANE LIPOPROTEIN DOLP"/>
    <property type="match status" value="1"/>
</dbReference>
<gene>
    <name evidence="4" type="ORF">EDC16_10160</name>
</gene>
<dbReference type="PROSITE" id="PS51257">
    <property type="entry name" value="PROKAR_LIPOPROTEIN"/>
    <property type="match status" value="1"/>
</dbReference>
<feature type="domain" description="BON" evidence="3">
    <location>
        <begin position="135"/>
        <end position="202"/>
    </location>
</feature>
<keyword evidence="1 2" id="KW-0732">Signal</keyword>
<evidence type="ECO:0000259" key="3">
    <source>
        <dbReference type="PROSITE" id="PS50914"/>
    </source>
</evidence>
<dbReference type="InterPro" id="IPR007055">
    <property type="entry name" value="BON_dom"/>
</dbReference>
<dbReference type="InterPro" id="IPR051686">
    <property type="entry name" value="Lipoprotein_DolP"/>
</dbReference>
<name>A0A4R3YD05_9PAST</name>
<dbReference type="Proteomes" id="UP000294619">
    <property type="component" value="Unassembled WGS sequence"/>
</dbReference>
<evidence type="ECO:0000313" key="4">
    <source>
        <dbReference type="EMBL" id="TCV89751.1"/>
    </source>
</evidence>
<dbReference type="PROSITE" id="PS50914">
    <property type="entry name" value="BON"/>
    <property type="match status" value="2"/>
</dbReference>
<feature type="chain" id="PRO_5020798165" evidence="2">
    <location>
        <begin position="30"/>
        <end position="202"/>
    </location>
</feature>
<dbReference type="AlphaFoldDB" id="A0A4R3YD05"/>
<feature type="domain" description="BON" evidence="3">
    <location>
        <begin position="57"/>
        <end position="126"/>
    </location>
</feature>
<dbReference type="NCBIfam" id="NF008247">
    <property type="entry name" value="PRK11023.1"/>
    <property type="match status" value="1"/>
</dbReference>
<proteinExistence type="predicted"/>
<dbReference type="PANTHER" id="PTHR34606">
    <property type="entry name" value="BON DOMAIN-CONTAINING PROTEIN"/>
    <property type="match status" value="1"/>
</dbReference>
<sequence>MLRTMPCTTTASKLIKVSFLLLATLGLQACITTAVVGTAAVATKVATDPRTAGTQIDDETLEVRVSSALNKDPEIKEDARINIISYNTKVLLIGQVPNESLRETAKNLASGVDGVTDIYNEIRVGGKIGFGQISTDSWITTRIKSKLLLNSAVKSTDVKVVTENGEVFLMGNVTQAQANAAAEDARYVGGVSKVIKVFSYIN</sequence>
<accession>A0A4R3YD05</accession>
<evidence type="ECO:0000256" key="1">
    <source>
        <dbReference type="ARBA" id="ARBA00022729"/>
    </source>
</evidence>
<reference evidence="4 5" key="1">
    <citation type="submission" date="2019-03" db="EMBL/GenBank/DDBJ databases">
        <title>Genomic Encyclopedia of Type Strains, Phase IV (KMG-IV): sequencing the most valuable type-strain genomes for metagenomic binning, comparative biology and taxonomic classification.</title>
        <authorList>
            <person name="Goeker M."/>
        </authorList>
    </citation>
    <scope>NUCLEOTIDE SEQUENCE [LARGE SCALE GENOMIC DNA]</scope>
    <source>
        <strain evidence="4 5">DSM 28140</strain>
    </source>
</reference>
<evidence type="ECO:0000256" key="2">
    <source>
        <dbReference type="SAM" id="SignalP"/>
    </source>
</evidence>
<evidence type="ECO:0000313" key="5">
    <source>
        <dbReference type="Proteomes" id="UP000294619"/>
    </source>
</evidence>
<dbReference type="Gene3D" id="3.40.1520.20">
    <property type="match status" value="1"/>
</dbReference>
<dbReference type="SMART" id="SM00749">
    <property type="entry name" value="BON"/>
    <property type="match status" value="2"/>
</dbReference>